<evidence type="ECO:0000256" key="1">
    <source>
        <dbReference type="ARBA" id="ARBA00010617"/>
    </source>
</evidence>
<keyword evidence="2 4" id="KW-0479">Metal-binding</keyword>
<reference evidence="6" key="2">
    <citation type="submission" date="2023-04" db="EMBL/GenBank/DDBJ databases">
        <authorList>
            <person name="Bruccoleri R.E."/>
            <person name="Oakeley E.J."/>
            <person name="Faust A.-M."/>
            <person name="Dessus-Babus S."/>
            <person name="Altorfer M."/>
            <person name="Burckhardt D."/>
            <person name="Oertli M."/>
            <person name="Naumann U."/>
            <person name="Petersen F."/>
            <person name="Wong J."/>
        </authorList>
    </citation>
    <scope>NUCLEOTIDE SEQUENCE</scope>
    <source>
        <strain evidence="6">GSM-AAB239-AS_SAM_17_03QT</strain>
        <tissue evidence="6">Leaf</tissue>
    </source>
</reference>
<keyword evidence="3 4" id="KW-0408">Iron</keyword>
<evidence type="ECO:0000256" key="5">
    <source>
        <dbReference type="RuleBase" id="RU000461"/>
    </source>
</evidence>
<dbReference type="GO" id="GO:0004497">
    <property type="term" value="F:monooxygenase activity"/>
    <property type="evidence" value="ECO:0007669"/>
    <property type="project" value="UniProtKB-KW"/>
</dbReference>
<keyword evidence="7" id="KW-1185">Reference proteome</keyword>
<dbReference type="PRINTS" id="PR00385">
    <property type="entry name" value="P450"/>
</dbReference>
<dbReference type="GO" id="GO:0020037">
    <property type="term" value="F:heme binding"/>
    <property type="evidence" value="ECO:0007669"/>
    <property type="project" value="InterPro"/>
</dbReference>
<dbReference type="PRINTS" id="PR00463">
    <property type="entry name" value="EP450I"/>
</dbReference>
<evidence type="ECO:0000256" key="2">
    <source>
        <dbReference type="ARBA" id="ARBA00022723"/>
    </source>
</evidence>
<keyword evidence="5" id="KW-0503">Monooxygenase</keyword>
<sequence length="511" mass="56523">MLLLSTLIFLLSFSFFFTWWRRNKCTARRNLLLPPSPPRLPLLGNLHQLGSLPHRSLAALAESYGPLMLVHLGCVPTVVVSSAEVAREVMKTHDLAFASRPAMSTAKKLLYDCDVGFAPYGEYWRQARRVCVLHLLTSKRVQSFRSVRDEEASRLVERIRAAAADSAPVNLSKTIRAHTNDVVSRVVFGRKHTSGGATEMFTELTTLVGLFPAKDFVPRLAWLDKASGLDARVERNYEELDRFLERVLEEHRHDSGGDRASDGDGGGRKECANFVDILLSLGDGEDDGSVGMFLSRDNLKAIILDMIVGATDTISTSLEWAMAELVKNPKAMKRAQEEVREAAGGGAKKVAEDDLERTEYLKAVIKETLRLHPPLPLLIPRETTKEVVLRGGYEIPSGTRVVVNAWAIGRDPRSWEEPEGFFPDRFLLDCSVDFRGHNFGLIPFGLGRRGCPGVELAAVTLEVTLAHLLHVFDWALPGGMKGELLDIAESPGLTVHKKSDLILVPICRNSG</sequence>
<evidence type="ECO:0000313" key="7">
    <source>
        <dbReference type="Proteomes" id="UP001140949"/>
    </source>
</evidence>
<dbReference type="InterPro" id="IPR036396">
    <property type="entry name" value="Cyt_P450_sf"/>
</dbReference>
<gene>
    <name evidence="6" type="ORF">M6B38_108330</name>
</gene>
<organism evidence="6 7">
    <name type="scientific">Iris pallida</name>
    <name type="common">Sweet iris</name>
    <dbReference type="NCBI Taxonomy" id="29817"/>
    <lineage>
        <taxon>Eukaryota</taxon>
        <taxon>Viridiplantae</taxon>
        <taxon>Streptophyta</taxon>
        <taxon>Embryophyta</taxon>
        <taxon>Tracheophyta</taxon>
        <taxon>Spermatophyta</taxon>
        <taxon>Magnoliopsida</taxon>
        <taxon>Liliopsida</taxon>
        <taxon>Asparagales</taxon>
        <taxon>Iridaceae</taxon>
        <taxon>Iridoideae</taxon>
        <taxon>Irideae</taxon>
        <taxon>Iris</taxon>
    </lineage>
</organism>
<protein>
    <submittedName>
        <fullName evidence="6">Cytochrome P450 71A1-like</fullName>
    </submittedName>
</protein>
<dbReference type="GO" id="GO:0016705">
    <property type="term" value="F:oxidoreductase activity, acting on paired donors, with incorporation or reduction of molecular oxygen"/>
    <property type="evidence" value="ECO:0007669"/>
    <property type="project" value="InterPro"/>
</dbReference>
<dbReference type="FunFam" id="1.10.630.10:FF:000011">
    <property type="entry name" value="Cytochrome P450 83B1"/>
    <property type="match status" value="1"/>
</dbReference>
<evidence type="ECO:0000313" key="6">
    <source>
        <dbReference type="EMBL" id="KAJ6803406.1"/>
    </source>
</evidence>
<reference evidence="6" key="1">
    <citation type="journal article" date="2023" name="GigaByte">
        <title>Genome assembly of the bearded iris, Iris pallida Lam.</title>
        <authorList>
            <person name="Bruccoleri R.E."/>
            <person name="Oakeley E.J."/>
            <person name="Faust A.M.E."/>
            <person name="Altorfer M."/>
            <person name="Dessus-Babus S."/>
            <person name="Burckhardt D."/>
            <person name="Oertli M."/>
            <person name="Naumann U."/>
            <person name="Petersen F."/>
            <person name="Wong J."/>
        </authorList>
    </citation>
    <scope>NUCLEOTIDE SEQUENCE</scope>
    <source>
        <strain evidence="6">GSM-AAB239-AS_SAM_17_03QT</strain>
    </source>
</reference>
<name>A0AAX6EHB5_IRIPA</name>
<dbReference type="Gene3D" id="1.10.630.10">
    <property type="entry name" value="Cytochrome P450"/>
    <property type="match status" value="1"/>
</dbReference>
<dbReference type="SUPFAM" id="SSF48264">
    <property type="entry name" value="Cytochrome P450"/>
    <property type="match status" value="1"/>
</dbReference>
<dbReference type="CDD" id="cd11072">
    <property type="entry name" value="CYP71-like"/>
    <property type="match status" value="1"/>
</dbReference>
<dbReference type="EMBL" id="JANAVB010036615">
    <property type="protein sequence ID" value="KAJ6803406.1"/>
    <property type="molecule type" value="Genomic_DNA"/>
</dbReference>
<comment type="caution">
    <text evidence="6">The sequence shown here is derived from an EMBL/GenBank/DDBJ whole genome shotgun (WGS) entry which is preliminary data.</text>
</comment>
<accession>A0AAX6EHB5</accession>
<dbReference type="Proteomes" id="UP001140949">
    <property type="component" value="Unassembled WGS sequence"/>
</dbReference>
<dbReference type="PANTHER" id="PTHR47955">
    <property type="entry name" value="CYTOCHROME P450 FAMILY 71 PROTEIN"/>
    <property type="match status" value="1"/>
</dbReference>
<dbReference type="InterPro" id="IPR002401">
    <property type="entry name" value="Cyt_P450_E_grp-I"/>
</dbReference>
<keyword evidence="4 5" id="KW-0349">Heme</keyword>
<dbReference type="InterPro" id="IPR017972">
    <property type="entry name" value="Cyt_P450_CS"/>
</dbReference>
<dbReference type="GO" id="GO:0005506">
    <property type="term" value="F:iron ion binding"/>
    <property type="evidence" value="ECO:0007669"/>
    <property type="project" value="InterPro"/>
</dbReference>
<dbReference type="AlphaFoldDB" id="A0AAX6EHB5"/>
<evidence type="ECO:0000256" key="4">
    <source>
        <dbReference type="PIRSR" id="PIRSR602401-1"/>
    </source>
</evidence>
<feature type="binding site" description="axial binding residue" evidence="4">
    <location>
        <position position="451"/>
    </location>
    <ligand>
        <name>heme</name>
        <dbReference type="ChEBI" id="CHEBI:30413"/>
    </ligand>
    <ligandPart>
        <name>Fe</name>
        <dbReference type="ChEBI" id="CHEBI:18248"/>
    </ligandPart>
</feature>
<evidence type="ECO:0000256" key="3">
    <source>
        <dbReference type="ARBA" id="ARBA00023004"/>
    </source>
</evidence>
<dbReference type="Pfam" id="PF00067">
    <property type="entry name" value="p450"/>
    <property type="match status" value="1"/>
</dbReference>
<comment type="similarity">
    <text evidence="1 5">Belongs to the cytochrome P450 family.</text>
</comment>
<dbReference type="PANTHER" id="PTHR47955:SF15">
    <property type="entry name" value="CYTOCHROME P450 71A2-LIKE"/>
    <property type="match status" value="1"/>
</dbReference>
<proteinExistence type="inferred from homology"/>
<dbReference type="InterPro" id="IPR001128">
    <property type="entry name" value="Cyt_P450"/>
</dbReference>
<dbReference type="PROSITE" id="PS00086">
    <property type="entry name" value="CYTOCHROME_P450"/>
    <property type="match status" value="1"/>
</dbReference>
<comment type="cofactor">
    <cofactor evidence="4">
        <name>heme</name>
        <dbReference type="ChEBI" id="CHEBI:30413"/>
    </cofactor>
</comment>
<keyword evidence="5" id="KW-0560">Oxidoreductase</keyword>